<dbReference type="EMBL" id="LAZR01006712">
    <property type="protein sequence ID" value="KKM90150.1"/>
    <property type="molecule type" value="Genomic_DNA"/>
</dbReference>
<sequence>MEEQEQSKENEQQAGLDAWDEFLAGDFLKAESVKDKDEAFTVLSQQIVTENNERSMRIELQKTGIPKPLKLDLNKTNIKFVKSAEITPEGLIGKKLYFNKVETQNPKGEPAIGIRIYKIE</sequence>
<protein>
    <submittedName>
        <fullName evidence="1">Uncharacterized protein</fullName>
    </submittedName>
</protein>
<proteinExistence type="predicted"/>
<gene>
    <name evidence="1" type="ORF">LCGC14_1241480</name>
</gene>
<reference evidence="1" key="1">
    <citation type="journal article" date="2015" name="Nature">
        <title>Complex archaea that bridge the gap between prokaryotes and eukaryotes.</title>
        <authorList>
            <person name="Spang A."/>
            <person name="Saw J.H."/>
            <person name="Jorgensen S.L."/>
            <person name="Zaremba-Niedzwiedzka K."/>
            <person name="Martijn J."/>
            <person name="Lind A.E."/>
            <person name="van Eijk R."/>
            <person name="Schleper C."/>
            <person name="Guy L."/>
            <person name="Ettema T.J."/>
        </authorList>
    </citation>
    <scope>NUCLEOTIDE SEQUENCE</scope>
</reference>
<name>A0A0F9NMU5_9ZZZZ</name>
<dbReference type="AlphaFoldDB" id="A0A0F9NMU5"/>
<comment type="caution">
    <text evidence="1">The sequence shown here is derived from an EMBL/GenBank/DDBJ whole genome shotgun (WGS) entry which is preliminary data.</text>
</comment>
<organism evidence="1">
    <name type="scientific">marine sediment metagenome</name>
    <dbReference type="NCBI Taxonomy" id="412755"/>
    <lineage>
        <taxon>unclassified sequences</taxon>
        <taxon>metagenomes</taxon>
        <taxon>ecological metagenomes</taxon>
    </lineage>
</organism>
<accession>A0A0F9NMU5</accession>
<evidence type="ECO:0000313" key="1">
    <source>
        <dbReference type="EMBL" id="KKM90150.1"/>
    </source>
</evidence>